<organism evidence="1 2">
    <name type="scientific">Porphyromonas crevioricanis JCM 15906</name>
    <dbReference type="NCBI Taxonomy" id="1305617"/>
    <lineage>
        <taxon>Bacteria</taxon>
        <taxon>Pseudomonadati</taxon>
        <taxon>Bacteroidota</taxon>
        <taxon>Bacteroidia</taxon>
        <taxon>Bacteroidales</taxon>
        <taxon>Porphyromonadaceae</taxon>
        <taxon>Porphyromonas</taxon>
    </lineage>
</organism>
<dbReference type="AlphaFoldDB" id="T1CQR2"/>
<dbReference type="EMBL" id="BAOU01000030">
    <property type="protein sequence ID" value="GAD05413.1"/>
    <property type="molecule type" value="Genomic_DNA"/>
</dbReference>
<sequence>MTNIDNERQKKYAFGHATRPEGQLTTQQVLLCAMISF</sequence>
<name>T1CQR2_9PORP</name>
<comment type="caution">
    <text evidence="1">The sequence shown here is derived from an EMBL/GenBank/DDBJ whole genome shotgun (WGS) entry which is preliminary data.</text>
</comment>
<protein>
    <submittedName>
        <fullName evidence="1">Uncharacterized protein</fullName>
    </submittedName>
</protein>
<dbReference type="Proteomes" id="UP000018031">
    <property type="component" value="Unassembled WGS sequence"/>
</dbReference>
<gene>
    <name evidence="1" type="ORF">PORCRE_1114</name>
</gene>
<reference evidence="2" key="1">
    <citation type="journal article" date="2013" name="Genome">
        <title>Draft Genome Sequences of Porphyromonas crevioricanis JCM 15906T and Porphyromonas cansulci JCM 13913T Isolated from a Canine Oral Cavity.</title>
        <authorList>
            <person name="Sakamoto M."/>
            <person name="Tanaka N."/>
            <person name="Shiwa Y."/>
            <person name="Yoshikawa H."/>
            <person name="Ohkuma M."/>
        </authorList>
    </citation>
    <scope>NUCLEOTIDE SEQUENCE [LARGE SCALE GENOMIC DNA]</scope>
    <source>
        <strain evidence="2">JCM 15906</strain>
    </source>
</reference>
<reference evidence="1 2" key="2">
    <citation type="journal article" date="2013" name="Genome Announc.">
        <title>Draft Genome Sequences of Porphyromonas crevioricanis JCM 15906T and Porphyromonas cansulci JCM 13913T Isolated from a Canine Oral Cavity.</title>
        <authorList>
            <person name="Sakamoto M."/>
            <person name="Tanaka N."/>
            <person name="Shiwa Y."/>
            <person name="Yoshikawa H."/>
            <person name="Ohkuma M."/>
        </authorList>
    </citation>
    <scope>NUCLEOTIDE SEQUENCE [LARGE SCALE GENOMIC DNA]</scope>
    <source>
        <strain evidence="1 2">JCM 15906</strain>
    </source>
</reference>
<proteinExistence type="predicted"/>
<evidence type="ECO:0000313" key="1">
    <source>
        <dbReference type="EMBL" id="GAD05413.1"/>
    </source>
</evidence>
<evidence type="ECO:0000313" key="2">
    <source>
        <dbReference type="Proteomes" id="UP000018031"/>
    </source>
</evidence>
<accession>T1CQR2</accession>